<gene>
    <name evidence="2" type="ORF">PoB_003479100</name>
</gene>
<evidence type="ECO:0000256" key="1">
    <source>
        <dbReference type="SAM" id="Phobius"/>
    </source>
</evidence>
<proteinExistence type="predicted"/>
<protein>
    <submittedName>
        <fullName evidence="2">Centrin-1</fullName>
    </submittedName>
</protein>
<keyword evidence="1" id="KW-0472">Membrane</keyword>
<sequence>MTTLYTFQTSEYNCHFPFLAPKGPDTISKRLLTLLSEVISSIVFNDSFVSVTPWTHVFVQIILIHVYLFMSQVDPKKRESRDFSSSASELQESRGSTFLPVTIRTGLCRCANLSTKRGRRNHALMIMLVSIVPVIALLIQNSIDVYGHGSELSLHRTVKREILFR</sequence>
<name>A0AAV4AIY3_9GAST</name>
<evidence type="ECO:0000313" key="3">
    <source>
        <dbReference type="Proteomes" id="UP000735302"/>
    </source>
</evidence>
<keyword evidence="1" id="KW-0812">Transmembrane</keyword>
<dbReference type="Proteomes" id="UP000735302">
    <property type="component" value="Unassembled WGS sequence"/>
</dbReference>
<organism evidence="2 3">
    <name type="scientific">Plakobranchus ocellatus</name>
    <dbReference type="NCBI Taxonomy" id="259542"/>
    <lineage>
        <taxon>Eukaryota</taxon>
        <taxon>Metazoa</taxon>
        <taxon>Spiralia</taxon>
        <taxon>Lophotrochozoa</taxon>
        <taxon>Mollusca</taxon>
        <taxon>Gastropoda</taxon>
        <taxon>Heterobranchia</taxon>
        <taxon>Euthyneura</taxon>
        <taxon>Panpulmonata</taxon>
        <taxon>Sacoglossa</taxon>
        <taxon>Placobranchoidea</taxon>
        <taxon>Plakobranchidae</taxon>
        <taxon>Plakobranchus</taxon>
    </lineage>
</organism>
<feature type="transmembrane region" description="Helical" evidence="1">
    <location>
        <begin position="123"/>
        <end position="143"/>
    </location>
</feature>
<comment type="caution">
    <text evidence="2">The sequence shown here is derived from an EMBL/GenBank/DDBJ whole genome shotgun (WGS) entry which is preliminary data.</text>
</comment>
<dbReference type="EMBL" id="BLXT01003952">
    <property type="protein sequence ID" value="GFO08286.1"/>
    <property type="molecule type" value="Genomic_DNA"/>
</dbReference>
<dbReference type="AlphaFoldDB" id="A0AAV4AIY3"/>
<evidence type="ECO:0000313" key="2">
    <source>
        <dbReference type="EMBL" id="GFO08286.1"/>
    </source>
</evidence>
<feature type="transmembrane region" description="Helical" evidence="1">
    <location>
        <begin position="51"/>
        <end position="70"/>
    </location>
</feature>
<keyword evidence="1" id="KW-1133">Transmembrane helix</keyword>
<keyword evidence="3" id="KW-1185">Reference proteome</keyword>
<reference evidence="2 3" key="1">
    <citation type="journal article" date="2021" name="Elife">
        <title>Chloroplast acquisition without the gene transfer in kleptoplastic sea slugs, Plakobranchus ocellatus.</title>
        <authorList>
            <person name="Maeda T."/>
            <person name="Takahashi S."/>
            <person name="Yoshida T."/>
            <person name="Shimamura S."/>
            <person name="Takaki Y."/>
            <person name="Nagai Y."/>
            <person name="Toyoda A."/>
            <person name="Suzuki Y."/>
            <person name="Arimoto A."/>
            <person name="Ishii H."/>
            <person name="Satoh N."/>
            <person name="Nishiyama T."/>
            <person name="Hasebe M."/>
            <person name="Maruyama T."/>
            <person name="Minagawa J."/>
            <person name="Obokata J."/>
            <person name="Shigenobu S."/>
        </authorList>
    </citation>
    <scope>NUCLEOTIDE SEQUENCE [LARGE SCALE GENOMIC DNA]</scope>
</reference>
<accession>A0AAV4AIY3</accession>